<dbReference type="RefSeq" id="XP_007315865.1">
    <property type="nucleotide sequence ID" value="XM_007315803.1"/>
</dbReference>
<accession>F8NPY6</accession>
<evidence type="ECO:0000259" key="1">
    <source>
        <dbReference type="Pfam" id="PF14200"/>
    </source>
</evidence>
<evidence type="ECO:0000313" key="2">
    <source>
        <dbReference type="EMBL" id="EGO27774.1"/>
    </source>
</evidence>
<gene>
    <name evidence="2" type="ORF">SERLADRAFT_461824</name>
</gene>
<name>F8NPY6_SERL9</name>
<dbReference type="KEGG" id="sla:SERLADRAFT_461824"/>
<dbReference type="AlphaFoldDB" id="F8NPY6"/>
<protein>
    <recommendedName>
        <fullName evidence="1">Ricin B lectin domain-containing protein</fullName>
    </recommendedName>
</protein>
<proteinExistence type="predicted"/>
<feature type="domain" description="Ricin B lectin" evidence="1">
    <location>
        <begin position="222"/>
        <end position="306"/>
    </location>
</feature>
<organism>
    <name type="scientific">Serpula lacrymans var. lacrymans (strain S7.9)</name>
    <name type="common">Dry rot fungus</name>
    <dbReference type="NCBI Taxonomy" id="578457"/>
    <lineage>
        <taxon>Eukaryota</taxon>
        <taxon>Fungi</taxon>
        <taxon>Dikarya</taxon>
        <taxon>Basidiomycota</taxon>
        <taxon>Agaricomycotina</taxon>
        <taxon>Agaricomycetes</taxon>
        <taxon>Agaricomycetidae</taxon>
        <taxon>Boletales</taxon>
        <taxon>Coniophorineae</taxon>
        <taxon>Serpulaceae</taxon>
        <taxon>Serpula</taxon>
    </lineage>
</organism>
<sequence length="335" mass="36427">MSKASSSLGEQPFGIYKMAPGSGGNYGMKFVTTSKHATHQSTPDNVVVQSNRYLTTVCQVLVGTSNRIESYLLAGIGQWKFEKDGTGDLYTIQSGPISKDYTKPEAGTNKAGDKVLAGSHSFKWTIKETDTENHYHKIYLDSKATVPLVWYIADGKDGASVMLADSSKVSAEWILESIPDSGTPQSVSIGSGGKYRLKFVTTSKHASHKSASNDSVVQSSSDNTKWNFTKVSGGDDLFTIQSTASSKYARPETKAGDKIVAGSDSFKWTVTETDTDKHYYKIYLDPKATVPLVWYLADDKDGTNVTLGDASKVSAEWILEEIPTKLLKAHDIKSS</sequence>
<dbReference type="GeneID" id="18818281"/>
<dbReference type="HOGENOM" id="CLU_829400_0_0_1"/>
<dbReference type="InterPro" id="IPR000772">
    <property type="entry name" value="Ricin_B_lectin"/>
</dbReference>
<dbReference type="Pfam" id="PF14200">
    <property type="entry name" value="RicinB_lectin_2"/>
    <property type="match status" value="1"/>
</dbReference>
<dbReference type="Gene3D" id="2.80.10.50">
    <property type="match status" value="2"/>
</dbReference>
<reference evidence="2" key="1">
    <citation type="submission" date="2011-04" db="EMBL/GenBank/DDBJ databases">
        <title>Evolution of plant cell wall degrading machinery underlies the functional diversity of forest fungi.</title>
        <authorList>
            <consortium name="US DOE Joint Genome Institute (JGI-PGF)"/>
            <person name="Eastwood D.C."/>
            <person name="Floudas D."/>
            <person name="Binder M."/>
            <person name="Majcherczyk A."/>
            <person name="Schneider P."/>
            <person name="Aerts A."/>
            <person name="Asiegbu F.O."/>
            <person name="Baker S.E."/>
            <person name="Barry K."/>
            <person name="Bendiksby M."/>
            <person name="Blumentritt M."/>
            <person name="Coutinho P.M."/>
            <person name="Cullen D."/>
            <person name="Cullen D."/>
            <person name="Gathman A."/>
            <person name="Goodell B."/>
            <person name="Henrissat B."/>
            <person name="Ihrmark K."/>
            <person name="Kauserud H."/>
            <person name="Kohler A."/>
            <person name="LaButti K."/>
            <person name="Lapidus A."/>
            <person name="Lavin J.L."/>
            <person name="Lee Y.-H."/>
            <person name="Lindquist E."/>
            <person name="Lilly W."/>
            <person name="Lucas S."/>
            <person name="Morin E."/>
            <person name="Murat C."/>
            <person name="Oguiza J.A."/>
            <person name="Park J."/>
            <person name="Pisabarro A.G."/>
            <person name="Riley R."/>
            <person name="Rosling A."/>
            <person name="Salamov A."/>
            <person name="Schmidt O."/>
            <person name="Schmutz J."/>
            <person name="Skrede I."/>
            <person name="Stenlid J."/>
            <person name="Wiebenga A."/>
            <person name="Xie X."/>
            <person name="Kues U."/>
            <person name="Hibbett D.S."/>
            <person name="Hoffmeister D."/>
            <person name="Hogberg N."/>
            <person name="Martin F."/>
            <person name="Grigoriev I.V."/>
            <person name="Watkinson S.C."/>
        </authorList>
    </citation>
    <scope>NUCLEOTIDE SEQUENCE</scope>
    <source>
        <strain evidence="2">S7.9</strain>
    </source>
</reference>
<dbReference type="EMBL" id="GL945431">
    <property type="protein sequence ID" value="EGO27774.1"/>
    <property type="molecule type" value="Genomic_DNA"/>
</dbReference>
<dbReference type="InterPro" id="IPR035992">
    <property type="entry name" value="Ricin_B-like_lectins"/>
</dbReference>
<dbReference type="SUPFAM" id="SSF50370">
    <property type="entry name" value="Ricin B-like lectins"/>
    <property type="match status" value="1"/>
</dbReference>
<dbReference type="Proteomes" id="UP000008064">
    <property type="component" value="Unassembled WGS sequence"/>
</dbReference>